<dbReference type="RefSeq" id="WP_369722215.1">
    <property type="nucleotide sequence ID" value="NZ_CP165734.1"/>
</dbReference>
<dbReference type="SUPFAM" id="SSF53659">
    <property type="entry name" value="Isocitrate/Isopropylmalate dehydrogenase-like"/>
    <property type="match status" value="1"/>
</dbReference>
<protein>
    <recommendedName>
        <fullName evidence="2">3-isopropylmalate dehydrogenase</fullName>
    </recommendedName>
</protein>
<accession>A0AB39XIQ3</accession>
<dbReference type="AlphaFoldDB" id="A0AB39XIQ3"/>
<reference evidence="1" key="1">
    <citation type="submission" date="2024-08" db="EMBL/GenBank/DDBJ databases">
        <authorList>
            <person name="Chaddad Z."/>
            <person name="Lamrabet M."/>
            <person name="Bouhnik O."/>
            <person name="Alami S."/>
            <person name="Wipf D."/>
            <person name="Courty P.E."/>
            <person name="Missbah El Idrissi M."/>
        </authorList>
    </citation>
    <scope>NUCLEOTIDE SEQUENCE</scope>
    <source>
        <strain evidence="1">LLZ17</strain>
    </source>
</reference>
<proteinExistence type="predicted"/>
<organism evidence="1">
    <name type="scientific">Bradyrhizobium sp. LLZ17</name>
    <dbReference type="NCBI Taxonomy" id="3239388"/>
    <lineage>
        <taxon>Bacteria</taxon>
        <taxon>Pseudomonadati</taxon>
        <taxon>Pseudomonadota</taxon>
        <taxon>Alphaproteobacteria</taxon>
        <taxon>Hyphomicrobiales</taxon>
        <taxon>Nitrobacteraceae</taxon>
        <taxon>Bradyrhizobium</taxon>
    </lineage>
</organism>
<name>A0AB39XIQ3_9BRAD</name>
<sequence length="43" mass="4288">MKSYGIALIPGAGIGREVTATARALLGAAGTEAITTAVHSRFS</sequence>
<gene>
    <name evidence="1" type="ORF">AB8Z38_35695</name>
</gene>
<evidence type="ECO:0000313" key="1">
    <source>
        <dbReference type="EMBL" id="XDV57780.1"/>
    </source>
</evidence>
<evidence type="ECO:0008006" key="2">
    <source>
        <dbReference type="Google" id="ProtNLM"/>
    </source>
</evidence>
<dbReference type="EMBL" id="CP165734">
    <property type="protein sequence ID" value="XDV57780.1"/>
    <property type="molecule type" value="Genomic_DNA"/>
</dbReference>